<dbReference type="InterPro" id="IPR050801">
    <property type="entry name" value="Ca-Dep_Lectins_ImmuneDev"/>
</dbReference>
<dbReference type="AlphaFoldDB" id="A0A8J9Z728"/>
<dbReference type="InterPro" id="IPR001304">
    <property type="entry name" value="C-type_lectin-like"/>
</dbReference>
<dbReference type="SUPFAM" id="SSF56436">
    <property type="entry name" value="C-type lectin-like"/>
    <property type="match status" value="1"/>
</dbReference>
<dbReference type="PROSITE" id="PS50041">
    <property type="entry name" value="C_TYPE_LECTIN_2"/>
    <property type="match status" value="1"/>
</dbReference>
<dbReference type="InterPro" id="IPR016187">
    <property type="entry name" value="CTDL_fold"/>
</dbReference>
<dbReference type="PANTHER" id="PTHR22801">
    <property type="entry name" value="LITHOSTATHINE"/>
    <property type="match status" value="1"/>
</dbReference>
<keyword evidence="3" id="KW-1185">Reference proteome</keyword>
<dbReference type="OrthoDB" id="7357196at2759"/>
<evidence type="ECO:0000259" key="1">
    <source>
        <dbReference type="PROSITE" id="PS50041"/>
    </source>
</evidence>
<dbReference type="EMBL" id="OV696702">
    <property type="protein sequence ID" value="CAH1248865.1"/>
    <property type="molecule type" value="Genomic_DNA"/>
</dbReference>
<proteinExistence type="predicted"/>
<dbReference type="Proteomes" id="UP000838412">
    <property type="component" value="Chromosome 17"/>
</dbReference>
<gene>
    <name evidence="2" type="primary">Hypp8460</name>
    <name evidence="2" type="ORF">BLAG_LOCUS10155</name>
</gene>
<dbReference type="Pfam" id="PF00059">
    <property type="entry name" value="Lectin_C"/>
    <property type="match status" value="1"/>
</dbReference>
<name>A0A8J9Z728_BRALA</name>
<dbReference type="Gene3D" id="3.10.100.10">
    <property type="entry name" value="Mannose-Binding Protein A, subunit A"/>
    <property type="match status" value="1"/>
</dbReference>
<sequence length="328" mass="36267">MKAGDKFSNWADFQAALNEYQAANFVQLSKTEMTATIYGSNQLKQRPATLNPKIQTVIPKALLTTSCMYLVPYDKPIVKTDQGNWTTVTSANVTAPCLPTTLTKPAFGATNTHVSATRLYSATSTFLQSTGTATTPETMQIKTESSELTATWMTAEPTTVTTTLSWVTTKPQKVTTTLPSMTAKAVKVTTTLPQVTTKPLKVTTTLSQMTTKPLKRTTALQPVTTTPPKITTTMPTTVEAKCKYGYQLLAQTCIRVYHKEWDYGNAQAGCEEDGATLAMPKTHELDVALRNLVNKISRHHSYWIGLRQDALRRWRWEDGSHLGSYTVR</sequence>
<dbReference type="CDD" id="cd00037">
    <property type="entry name" value="CLECT"/>
    <property type="match status" value="1"/>
</dbReference>
<organism evidence="2 3">
    <name type="scientific">Branchiostoma lanceolatum</name>
    <name type="common">Common lancelet</name>
    <name type="synonym">Amphioxus lanceolatum</name>
    <dbReference type="NCBI Taxonomy" id="7740"/>
    <lineage>
        <taxon>Eukaryota</taxon>
        <taxon>Metazoa</taxon>
        <taxon>Chordata</taxon>
        <taxon>Cephalochordata</taxon>
        <taxon>Leptocardii</taxon>
        <taxon>Amphioxiformes</taxon>
        <taxon>Branchiostomatidae</taxon>
        <taxon>Branchiostoma</taxon>
    </lineage>
</organism>
<dbReference type="PANTHER" id="PTHR22801:SF63">
    <property type="entry name" value="C-TYPE LECTIN DOMAIN-CONTAINING PROTEIN"/>
    <property type="match status" value="1"/>
</dbReference>
<accession>A0A8J9Z728</accession>
<feature type="domain" description="C-type lectin" evidence="1">
    <location>
        <begin position="249"/>
        <end position="326"/>
    </location>
</feature>
<dbReference type="InterPro" id="IPR016186">
    <property type="entry name" value="C-type_lectin-like/link_sf"/>
</dbReference>
<reference evidence="2" key="1">
    <citation type="submission" date="2022-01" db="EMBL/GenBank/DDBJ databases">
        <authorList>
            <person name="Braso-Vives M."/>
        </authorList>
    </citation>
    <scope>NUCLEOTIDE SEQUENCE</scope>
</reference>
<protein>
    <submittedName>
        <fullName evidence="2">Hypp8460 protein</fullName>
    </submittedName>
</protein>
<evidence type="ECO:0000313" key="2">
    <source>
        <dbReference type="EMBL" id="CAH1248865.1"/>
    </source>
</evidence>
<evidence type="ECO:0000313" key="3">
    <source>
        <dbReference type="Proteomes" id="UP000838412"/>
    </source>
</evidence>